<dbReference type="GO" id="GO:0003677">
    <property type="term" value="F:DNA binding"/>
    <property type="evidence" value="ECO:0007669"/>
    <property type="project" value="UniProtKB-KW"/>
</dbReference>
<dbReference type="PANTHER" id="PTHR24379">
    <property type="entry name" value="KRAB AND ZINC FINGER DOMAIN-CONTAINING"/>
    <property type="match status" value="1"/>
</dbReference>
<keyword evidence="10" id="KW-0832">Ubl conjugation</keyword>
<dbReference type="Proteomes" id="UP001044222">
    <property type="component" value="Chromosome 16"/>
</dbReference>
<dbReference type="GO" id="GO:0008270">
    <property type="term" value="F:zinc ion binding"/>
    <property type="evidence" value="ECO:0007669"/>
    <property type="project" value="UniProtKB-KW"/>
</dbReference>
<evidence type="ECO:0000256" key="2">
    <source>
        <dbReference type="ARBA" id="ARBA00004123"/>
    </source>
</evidence>
<dbReference type="GO" id="GO:0005634">
    <property type="term" value="C:nucleus"/>
    <property type="evidence" value="ECO:0007669"/>
    <property type="project" value="UniProtKB-SubCell"/>
</dbReference>
<feature type="region of interest" description="Disordered" evidence="17">
    <location>
        <begin position="201"/>
        <end position="298"/>
    </location>
</feature>
<dbReference type="AlphaFoldDB" id="A0A9D3RKG3"/>
<dbReference type="PROSITE" id="PS00028">
    <property type="entry name" value="ZINC_FINGER_C2H2_1"/>
    <property type="match status" value="7"/>
</dbReference>
<gene>
    <name evidence="19" type="ORF">ANANG_G00279720</name>
</gene>
<evidence type="ECO:0000256" key="4">
    <source>
        <dbReference type="ARBA" id="ARBA00022499"/>
    </source>
</evidence>
<dbReference type="SUPFAM" id="SSF57667">
    <property type="entry name" value="beta-beta-alpha zinc fingers"/>
    <property type="match status" value="6"/>
</dbReference>
<keyword evidence="4" id="KW-1017">Isopeptide bond</keyword>
<dbReference type="FunFam" id="3.30.160.60:FF:000614">
    <property type="entry name" value="Zinc finger protein 142"/>
    <property type="match status" value="1"/>
</dbReference>
<feature type="compositionally biased region" description="Basic residues" evidence="17">
    <location>
        <begin position="765"/>
        <end position="781"/>
    </location>
</feature>
<keyword evidence="12" id="KW-0238">DNA-binding</keyword>
<evidence type="ECO:0000259" key="18">
    <source>
        <dbReference type="PROSITE" id="PS50157"/>
    </source>
</evidence>
<reference evidence="19" key="1">
    <citation type="submission" date="2021-01" db="EMBL/GenBank/DDBJ databases">
        <title>A chromosome-scale assembly of European eel, Anguilla anguilla.</title>
        <authorList>
            <person name="Henkel C."/>
            <person name="Jong-Raadsen S.A."/>
            <person name="Dufour S."/>
            <person name="Weltzien F.-A."/>
            <person name="Palstra A.P."/>
            <person name="Pelster B."/>
            <person name="Spaink H.P."/>
            <person name="Van Den Thillart G.E."/>
            <person name="Jansen H."/>
            <person name="Zahm M."/>
            <person name="Klopp C."/>
            <person name="Cedric C."/>
            <person name="Louis A."/>
            <person name="Berthelot C."/>
            <person name="Parey E."/>
            <person name="Roest Crollius H."/>
            <person name="Montfort J."/>
            <person name="Robinson-Rechavi M."/>
            <person name="Bucao C."/>
            <person name="Bouchez O."/>
            <person name="Gislard M."/>
            <person name="Lluch J."/>
            <person name="Milhes M."/>
            <person name="Lampietro C."/>
            <person name="Lopez Roques C."/>
            <person name="Donnadieu C."/>
            <person name="Braasch I."/>
            <person name="Desvignes T."/>
            <person name="Postlethwait J."/>
            <person name="Bobe J."/>
            <person name="Guiguen Y."/>
            <person name="Dirks R."/>
        </authorList>
    </citation>
    <scope>NUCLEOTIDE SEQUENCE</scope>
    <source>
        <strain evidence="19">Tag_6206</strain>
        <tissue evidence="19">Liver</tissue>
    </source>
</reference>
<dbReference type="FunFam" id="3.30.160.60:FF:000994">
    <property type="entry name" value="zinc finger protein 142"/>
    <property type="match status" value="1"/>
</dbReference>
<feature type="domain" description="C2H2-type" evidence="18">
    <location>
        <begin position="100"/>
        <end position="127"/>
    </location>
</feature>
<name>A0A9D3RKG3_ANGAN</name>
<dbReference type="Pfam" id="PF00096">
    <property type="entry name" value="zf-C2H2"/>
    <property type="match status" value="1"/>
</dbReference>
<feature type="region of interest" description="Disordered" evidence="17">
    <location>
        <begin position="842"/>
        <end position="886"/>
    </location>
</feature>
<feature type="compositionally biased region" description="Acidic residues" evidence="17">
    <location>
        <begin position="260"/>
        <end position="270"/>
    </location>
</feature>
<evidence type="ECO:0000313" key="19">
    <source>
        <dbReference type="EMBL" id="KAG5833801.1"/>
    </source>
</evidence>
<dbReference type="Pfam" id="PF13909">
    <property type="entry name" value="zf-H2C2_5"/>
    <property type="match status" value="1"/>
</dbReference>
<evidence type="ECO:0000256" key="1">
    <source>
        <dbReference type="ARBA" id="ARBA00003767"/>
    </source>
</evidence>
<evidence type="ECO:0000256" key="9">
    <source>
        <dbReference type="ARBA" id="ARBA00022833"/>
    </source>
</evidence>
<keyword evidence="20" id="KW-1185">Reference proteome</keyword>
<dbReference type="PANTHER" id="PTHR24379:SF121">
    <property type="entry name" value="C2H2-TYPE DOMAIN-CONTAINING PROTEIN"/>
    <property type="match status" value="1"/>
</dbReference>
<evidence type="ECO:0000256" key="6">
    <source>
        <dbReference type="ARBA" id="ARBA00022723"/>
    </source>
</evidence>
<dbReference type="InterPro" id="IPR013087">
    <property type="entry name" value="Znf_C2H2_type"/>
</dbReference>
<dbReference type="PROSITE" id="PS50157">
    <property type="entry name" value="ZINC_FINGER_C2H2_2"/>
    <property type="match status" value="8"/>
</dbReference>
<dbReference type="FunFam" id="3.30.160.60:FF:000803">
    <property type="entry name" value="zinc finger protein 142"/>
    <property type="match status" value="1"/>
</dbReference>
<feature type="compositionally biased region" description="Basic and acidic residues" evidence="17">
    <location>
        <begin position="271"/>
        <end position="285"/>
    </location>
</feature>
<keyword evidence="7" id="KW-0677">Repeat</keyword>
<comment type="function">
    <text evidence="1">May be involved in transcriptional regulation.</text>
</comment>
<dbReference type="EMBL" id="JAFIRN010000016">
    <property type="protein sequence ID" value="KAG5833801.1"/>
    <property type="molecule type" value="Genomic_DNA"/>
</dbReference>
<evidence type="ECO:0000256" key="15">
    <source>
        <dbReference type="ARBA" id="ARBA00067482"/>
    </source>
</evidence>
<dbReference type="SMART" id="SM00355">
    <property type="entry name" value="ZnF_C2H2"/>
    <property type="match status" value="20"/>
</dbReference>
<evidence type="ECO:0000256" key="17">
    <source>
        <dbReference type="SAM" id="MobiDB-lite"/>
    </source>
</evidence>
<evidence type="ECO:0000256" key="13">
    <source>
        <dbReference type="ARBA" id="ARBA00023163"/>
    </source>
</evidence>
<dbReference type="FunFam" id="3.30.160.60:FF:000883">
    <property type="entry name" value="Zinc finger protein 142"/>
    <property type="match status" value="1"/>
</dbReference>
<evidence type="ECO:0000256" key="7">
    <source>
        <dbReference type="ARBA" id="ARBA00022737"/>
    </source>
</evidence>
<feature type="region of interest" description="Disordered" evidence="17">
    <location>
        <begin position="976"/>
        <end position="997"/>
    </location>
</feature>
<feature type="region of interest" description="Disordered" evidence="17">
    <location>
        <begin position="723"/>
        <end position="814"/>
    </location>
</feature>
<organism evidence="19 20">
    <name type="scientific">Anguilla anguilla</name>
    <name type="common">European freshwater eel</name>
    <name type="synonym">Muraena anguilla</name>
    <dbReference type="NCBI Taxonomy" id="7936"/>
    <lineage>
        <taxon>Eukaryota</taxon>
        <taxon>Metazoa</taxon>
        <taxon>Chordata</taxon>
        <taxon>Craniata</taxon>
        <taxon>Vertebrata</taxon>
        <taxon>Euteleostomi</taxon>
        <taxon>Actinopterygii</taxon>
        <taxon>Neopterygii</taxon>
        <taxon>Teleostei</taxon>
        <taxon>Anguilliformes</taxon>
        <taxon>Anguillidae</taxon>
        <taxon>Anguilla</taxon>
    </lineage>
</organism>
<dbReference type="InterPro" id="IPR057828">
    <property type="entry name" value="Znf_C2H2_ZNF142_13th"/>
</dbReference>
<feature type="domain" description="C2H2-type" evidence="18">
    <location>
        <begin position="528"/>
        <end position="555"/>
    </location>
</feature>
<sequence length="997" mass="111950">MITINEQSSGAAMDTNSAETVDHSTATEVLLEKIVNGDTIELTDVSLETEGLYHCEKCRQNFPDSNLFSSHPCLVSASTSCTPRLSPPEEATVKTRSDLYKCPRCDETFPLPSTLKRHFRSHPVEPPGPVHCSEPGCQFVGADRREYQTHLRVAHSLTPVPCAVRSCRLAFRTGEEMEKHRRNHVPFHCPQCQFTTANAKQLGEHRRTSHPPGAGDEGEKADDSEKMEVRSRGAELHGNGPCAPGRRKRPQTNAPPTADEPQEEEEEEEEGHINKKAREEKEREGTAAATGPEDHHSTCHVAEGTEHMFRTHICPECRRCFKKRTHLLEHMHLHFPDPRLQCPACRRHFTSKSKLRVHLLREEGQKPHRCHLCEYRAVERNALRRHLAGEGCGFQAADRRELRRHAADAHGAGVVECRHHACRALFGSPEAMEAHHRTHLAFHCEQCDFSCSNKSRFQRHKRQGHAGDRRLVCAFCPFATFNPVEFDGHVGRLHANEKIHRCPQCSFVTAHKRVLGRHMLLHTGEKPHKCKLCNFRCRDETYLSKHMLTHSDAKNHMCSECGYVTKWKHYLNVHMRKHAGDLRYQCDQCSYRCHRADQLSSHKLRHQEKSLICEVCAFSCKRKYELRKHMQLKHAQGGGVESQPPVFQCKYCAYRTQYRQALHNHENCKHTRLREFRCALCAYSTFSSTSLFLHKRKAHGYVPGDTAWLERYAQRERENSAAAAASHSFCPQGPAPQPGEAGARPGGARREPGGGSLGREGPRFGGRRCRYRYRRGPRGKRPGQTGRSCRRRPRVDSCRNSGEWRTGGGAGGGGVLHFGFDPDAERGVRGCAPCAECRWGRGDAASEGAPGDPESLPARRAEPAAPSPRASDAEEDDASVADCGGAERRGGEQAEALVLEGRVQMLVVQTKGSVYRCERCSYVTRRQASLAQHRRSACPASRAALRCQDCGAQFKQRRGLDTHRLRKCPVLLKKSRRFPRPAAGGPGEGPLRPARAA</sequence>
<accession>A0A9D3RKG3</accession>
<keyword evidence="13" id="KW-0804">Transcription</keyword>
<keyword evidence="5" id="KW-0597">Phosphoprotein</keyword>
<evidence type="ECO:0000256" key="16">
    <source>
        <dbReference type="PROSITE-ProRule" id="PRU00042"/>
    </source>
</evidence>
<evidence type="ECO:0000256" key="12">
    <source>
        <dbReference type="ARBA" id="ARBA00023125"/>
    </source>
</evidence>
<evidence type="ECO:0000313" key="20">
    <source>
        <dbReference type="Proteomes" id="UP001044222"/>
    </source>
</evidence>
<evidence type="ECO:0000256" key="5">
    <source>
        <dbReference type="ARBA" id="ARBA00022553"/>
    </source>
</evidence>
<feature type="compositionally biased region" description="Gly residues" evidence="17">
    <location>
        <begin position="805"/>
        <end position="814"/>
    </location>
</feature>
<evidence type="ECO:0000256" key="10">
    <source>
        <dbReference type="ARBA" id="ARBA00022843"/>
    </source>
</evidence>
<proteinExistence type="inferred from homology"/>
<feature type="domain" description="C2H2-type" evidence="18">
    <location>
        <begin position="647"/>
        <end position="675"/>
    </location>
</feature>
<feature type="domain" description="C2H2-type" evidence="18">
    <location>
        <begin position="500"/>
        <end position="527"/>
    </location>
</feature>
<feature type="domain" description="C2H2-type" evidence="18">
    <location>
        <begin position="312"/>
        <end position="339"/>
    </location>
</feature>
<dbReference type="Gene3D" id="3.30.160.60">
    <property type="entry name" value="Classic Zinc Finger"/>
    <property type="match status" value="10"/>
</dbReference>
<protein>
    <recommendedName>
        <fullName evidence="15">Zinc finger protein 142</fullName>
    </recommendedName>
</protein>
<evidence type="ECO:0000256" key="11">
    <source>
        <dbReference type="ARBA" id="ARBA00023015"/>
    </source>
</evidence>
<feature type="domain" description="C2H2-type" evidence="18">
    <location>
        <begin position="340"/>
        <end position="367"/>
    </location>
</feature>
<dbReference type="FunFam" id="3.30.160.60:FF:001062">
    <property type="entry name" value="Zinc finger protein 142"/>
    <property type="match status" value="1"/>
</dbReference>
<dbReference type="InterPro" id="IPR036236">
    <property type="entry name" value="Znf_C2H2_sf"/>
</dbReference>
<keyword evidence="6" id="KW-0479">Metal-binding</keyword>
<dbReference type="FunFam" id="3.30.160.60:FF:001657">
    <property type="entry name" value="Zinc finger protein 142"/>
    <property type="match status" value="1"/>
</dbReference>
<keyword evidence="14" id="KW-0539">Nucleus</keyword>
<feature type="compositionally biased region" description="Basic and acidic residues" evidence="17">
    <location>
        <begin position="217"/>
        <end position="235"/>
    </location>
</feature>
<keyword evidence="8 16" id="KW-0863">Zinc-finger</keyword>
<evidence type="ECO:0000256" key="3">
    <source>
        <dbReference type="ARBA" id="ARBA00006991"/>
    </source>
</evidence>
<comment type="similarity">
    <text evidence="3">Belongs to the krueppel C2H2-type zinc-finger protein family.</text>
</comment>
<feature type="domain" description="C2H2-type" evidence="18">
    <location>
        <begin position="556"/>
        <end position="583"/>
    </location>
</feature>
<evidence type="ECO:0000256" key="14">
    <source>
        <dbReference type="ARBA" id="ARBA00023242"/>
    </source>
</evidence>
<comment type="caution">
    <text evidence="19">The sequence shown here is derived from an EMBL/GenBank/DDBJ whole genome shotgun (WGS) entry which is preliminary data.</text>
</comment>
<comment type="subcellular location">
    <subcellularLocation>
        <location evidence="2">Nucleus</location>
    </subcellularLocation>
</comment>
<dbReference type="Pfam" id="PF23574">
    <property type="entry name" value="zf-C2H2_ZNF142_18"/>
    <property type="match status" value="1"/>
</dbReference>
<feature type="region of interest" description="Disordered" evidence="17">
    <location>
        <begin position="1"/>
        <end position="20"/>
    </location>
</feature>
<evidence type="ECO:0000256" key="8">
    <source>
        <dbReference type="ARBA" id="ARBA00022771"/>
    </source>
</evidence>
<keyword evidence="9" id="KW-0862">Zinc</keyword>
<feature type="domain" description="C2H2-type" evidence="18">
    <location>
        <begin position="442"/>
        <end position="470"/>
    </location>
</feature>
<keyword evidence="11" id="KW-0805">Transcription regulation</keyword>